<organism evidence="1">
    <name type="scientific">Haemonchus placei</name>
    <name type="common">Barber's pole worm</name>
    <dbReference type="NCBI Taxonomy" id="6290"/>
    <lineage>
        <taxon>Eukaryota</taxon>
        <taxon>Metazoa</taxon>
        <taxon>Ecdysozoa</taxon>
        <taxon>Nematoda</taxon>
        <taxon>Chromadorea</taxon>
        <taxon>Rhabditida</taxon>
        <taxon>Rhabditina</taxon>
        <taxon>Rhabditomorpha</taxon>
        <taxon>Strongyloidea</taxon>
        <taxon>Trichostrongylidae</taxon>
        <taxon>Haemonchus</taxon>
    </lineage>
</organism>
<dbReference type="WBParaSite" id="HPLM_0000918701-mRNA-1">
    <property type="protein sequence ID" value="HPLM_0000918701-mRNA-1"/>
    <property type="gene ID" value="HPLM_0000918701"/>
</dbReference>
<reference evidence="1" key="1">
    <citation type="submission" date="2017-02" db="UniProtKB">
        <authorList>
            <consortium name="WormBaseParasite"/>
        </authorList>
    </citation>
    <scope>IDENTIFICATION</scope>
</reference>
<protein>
    <submittedName>
        <fullName evidence="1">Neur_chan_LBD domain-containing protein</fullName>
    </submittedName>
</protein>
<dbReference type="AlphaFoldDB" id="A0A0N4WEU6"/>
<accession>A0A0N4WEU6</accession>
<proteinExistence type="predicted"/>
<sequence>LAPDFESILSHTIKVFYDFDVGNLVAFPSLADLRVNLTDKEDFRLGMWCFTRNPYMYLDNFDVLVTSGSVSVQLEYMDGTPIP</sequence>
<evidence type="ECO:0000313" key="1">
    <source>
        <dbReference type="WBParaSite" id="HPLM_0000918701-mRNA-1"/>
    </source>
</evidence>
<name>A0A0N4WEU6_HAEPC</name>